<comment type="caution">
    <text evidence="7">The sequence shown here is derived from an EMBL/GenBank/DDBJ whole genome shotgun (WGS) entry which is preliminary data.</text>
</comment>
<gene>
    <name evidence="7" type="ORF">H9646_18015</name>
</gene>
<evidence type="ECO:0000313" key="8">
    <source>
        <dbReference type="Proteomes" id="UP000634919"/>
    </source>
</evidence>
<evidence type="ECO:0000259" key="6">
    <source>
        <dbReference type="Pfam" id="PF06271"/>
    </source>
</evidence>
<evidence type="ECO:0000256" key="1">
    <source>
        <dbReference type="ARBA" id="ARBA00004141"/>
    </source>
</evidence>
<accession>A0ABR8SG30</accession>
<sequence length="189" mass="21008">MRLSFSEPACMSLPAPAASVSLPAPSLRRRMACWLYEGLLLFGIVFVGGLVLGSAGVLFSHPLSPSTLQAILFLVLGCYFAWFWSKGQTLAMKTWHIQVVDKYGRPLTRIRALARYALTWLWLLPPLAAVKPFHLPMTEVAVLTLGWVAVWALLSRFHPQRQFLHDLLAGTRLIDARTSIPPAKKTSQA</sequence>
<keyword evidence="3 5" id="KW-1133">Transmembrane helix</keyword>
<dbReference type="InterPro" id="IPR010432">
    <property type="entry name" value="RDD"/>
</dbReference>
<evidence type="ECO:0000313" key="7">
    <source>
        <dbReference type="EMBL" id="MBD7962368.1"/>
    </source>
</evidence>
<dbReference type="Pfam" id="PF06271">
    <property type="entry name" value="RDD"/>
    <property type="match status" value="1"/>
</dbReference>
<evidence type="ECO:0000256" key="2">
    <source>
        <dbReference type="ARBA" id="ARBA00022692"/>
    </source>
</evidence>
<feature type="transmembrane region" description="Helical" evidence="5">
    <location>
        <begin position="66"/>
        <end position="84"/>
    </location>
</feature>
<comment type="subcellular location">
    <subcellularLocation>
        <location evidence="1">Membrane</location>
        <topology evidence="1">Multi-pass membrane protein</topology>
    </subcellularLocation>
</comment>
<keyword evidence="4 5" id="KW-0472">Membrane</keyword>
<dbReference type="EMBL" id="JACSQK010000012">
    <property type="protein sequence ID" value="MBD7962368.1"/>
    <property type="molecule type" value="Genomic_DNA"/>
</dbReference>
<keyword evidence="2 5" id="KW-0812">Transmembrane</keyword>
<proteinExistence type="predicted"/>
<protein>
    <submittedName>
        <fullName evidence="7">RDD family protein</fullName>
    </submittedName>
</protein>
<feature type="transmembrane region" description="Helical" evidence="5">
    <location>
        <begin position="112"/>
        <end position="129"/>
    </location>
</feature>
<name>A0ABR8SG30_9BURK</name>
<evidence type="ECO:0000256" key="5">
    <source>
        <dbReference type="SAM" id="Phobius"/>
    </source>
</evidence>
<dbReference type="Proteomes" id="UP000634919">
    <property type="component" value="Unassembled WGS sequence"/>
</dbReference>
<feature type="transmembrane region" description="Helical" evidence="5">
    <location>
        <begin position="135"/>
        <end position="154"/>
    </location>
</feature>
<reference evidence="7 8" key="1">
    <citation type="submission" date="2020-08" db="EMBL/GenBank/DDBJ databases">
        <title>A Genomic Blueprint of the Chicken Gut Microbiome.</title>
        <authorList>
            <person name="Gilroy R."/>
            <person name="Ravi A."/>
            <person name="Getino M."/>
            <person name="Pursley I."/>
            <person name="Horton D.L."/>
            <person name="Alikhan N.-F."/>
            <person name="Baker D."/>
            <person name="Gharbi K."/>
            <person name="Hall N."/>
            <person name="Watson M."/>
            <person name="Adriaenssens E.M."/>
            <person name="Foster-Nyarko E."/>
            <person name="Jarju S."/>
            <person name="Secka A."/>
            <person name="Antonio M."/>
            <person name="Oren A."/>
            <person name="Chaudhuri R."/>
            <person name="La Ragione R.M."/>
            <person name="Hildebrand F."/>
            <person name="Pallen M.J."/>
        </authorList>
    </citation>
    <scope>NUCLEOTIDE SEQUENCE [LARGE SCALE GENOMIC DNA]</scope>
    <source>
        <strain evidence="7 8">Sa2CVA6</strain>
    </source>
</reference>
<feature type="domain" description="RDD" evidence="6">
    <location>
        <begin position="25"/>
        <end position="170"/>
    </location>
</feature>
<feature type="transmembrane region" description="Helical" evidence="5">
    <location>
        <begin position="38"/>
        <end position="60"/>
    </location>
</feature>
<keyword evidence="8" id="KW-1185">Reference proteome</keyword>
<organism evidence="7 8">
    <name type="scientific">Comamonas avium</name>
    <dbReference type="NCBI Taxonomy" id="2762231"/>
    <lineage>
        <taxon>Bacteria</taxon>
        <taxon>Pseudomonadati</taxon>
        <taxon>Pseudomonadota</taxon>
        <taxon>Betaproteobacteria</taxon>
        <taxon>Burkholderiales</taxon>
        <taxon>Comamonadaceae</taxon>
        <taxon>Comamonas</taxon>
    </lineage>
</organism>
<evidence type="ECO:0000256" key="3">
    <source>
        <dbReference type="ARBA" id="ARBA00022989"/>
    </source>
</evidence>
<evidence type="ECO:0000256" key="4">
    <source>
        <dbReference type="ARBA" id="ARBA00023136"/>
    </source>
</evidence>